<dbReference type="InterPro" id="IPR004522">
    <property type="entry name" value="Asn-tRNA-ligase"/>
</dbReference>
<dbReference type="GO" id="GO:0004816">
    <property type="term" value="F:asparagine-tRNA ligase activity"/>
    <property type="evidence" value="ECO:0007669"/>
    <property type="project" value="UniProtKB-EC"/>
</dbReference>
<comment type="caution">
    <text evidence="10">The sequence shown here is derived from an EMBL/GenBank/DDBJ whole genome shotgun (WGS) entry which is preliminary data.</text>
</comment>
<dbReference type="NCBIfam" id="NF003037">
    <property type="entry name" value="PRK03932.1"/>
    <property type="match status" value="1"/>
</dbReference>
<evidence type="ECO:0000256" key="4">
    <source>
        <dbReference type="ARBA" id="ARBA00022741"/>
    </source>
</evidence>
<dbReference type="GO" id="GO:0005739">
    <property type="term" value="C:mitochondrion"/>
    <property type="evidence" value="ECO:0007669"/>
    <property type="project" value="TreeGrafter"/>
</dbReference>
<proteinExistence type="inferred from homology"/>
<dbReference type="HAMAP" id="MF_00534">
    <property type="entry name" value="Asn_tRNA_synth"/>
    <property type="match status" value="1"/>
</dbReference>
<dbReference type="PROSITE" id="PS50862">
    <property type="entry name" value="AA_TRNA_LIGASE_II"/>
    <property type="match status" value="1"/>
</dbReference>
<dbReference type="NCBIfam" id="TIGR00457">
    <property type="entry name" value="asnS"/>
    <property type="match status" value="1"/>
</dbReference>
<organism evidence="10 11">
    <name type="scientific">Nepenthes gracilis</name>
    <name type="common">Slender pitcher plant</name>
    <dbReference type="NCBI Taxonomy" id="150966"/>
    <lineage>
        <taxon>Eukaryota</taxon>
        <taxon>Viridiplantae</taxon>
        <taxon>Streptophyta</taxon>
        <taxon>Embryophyta</taxon>
        <taxon>Tracheophyta</taxon>
        <taxon>Spermatophyta</taxon>
        <taxon>Magnoliopsida</taxon>
        <taxon>eudicotyledons</taxon>
        <taxon>Gunneridae</taxon>
        <taxon>Pentapetalae</taxon>
        <taxon>Caryophyllales</taxon>
        <taxon>Nepenthaceae</taxon>
        <taxon>Nepenthes</taxon>
    </lineage>
</organism>
<dbReference type="PRINTS" id="PR01042">
    <property type="entry name" value="TRNASYNTHASP"/>
</dbReference>
<feature type="domain" description="Aminoacyl-transfer RNA synthetases class-II family profile" evidence="9">
    <location>
        <begin position="237"/>
        <end position="565"/>
    </location>
</feature>
<evidence type="ECO:0000256" key="8">
    <source>
        <dbReference type="ARBA" id="ARBA00047844"/>
    </source>
</evidence>
<sequence>MAAALSPASSLRLKHSSAFRLFSLYTAKDSSIAISKAVKTISSNRRFSSLIQHPSQRFLYPRCFCSLISSALSPGEAIEKPKPQESVQAGSKIREFHKRLRIVDIKGRPDEGLDRLGQTLVVKGWVRTIRSQSSVTFIELNDGSCLSNMQCVVSPDAEGYDQVESGSISTGASLSVHGTVVSSQGSKQKVELKVDKLIMVGQSDPSFPIQKKRVSREYLRTKAHLRPRTNTFGAVARVRNALAYATHKFFQENGFVWISTPIITTSDCEGAGEQFCVTTLIPNAEEVIHSSADSIPKTDNGLIDWSQDFFGKPAFLTVSGQLNVETYATALSDVYTFGPTFRAENSNTSRHLAEFWMIEIELAFADLKDDMACAAAYLQYVVRYVLESCKEDMDFFDTWIEKGILGRLNDVAEKEFVQLSYTDAINLLQKASQKFEFPVKWGCDLQSEHERYITEQAFGGCPVIIRDYPKEIKAFYMRENDDGKTVAAMDVLVPRVGELIGGSEREERLEYLENRLDELKLNKESYWWYLDLRRYGSVPHAGFGLGFERLVQFTTGMENIRDTIPFPRGPGSAEF</sequence>
<evidence type="ECO:0000259" key="9">
    <source>
        <dbReference type="PROSITE" id="PS50862"/>
    </source>
</evidence>
<dbReference type="CDD" id="cd04318">
    <property type="entry name" value="EcAsnRS_like_N"/>
    <property type="match status" value="1"/>
</dbReference>
<dbReference type="InterPro" id="IPR004364">
    <property type="entry name" value="Aa-tRNA-synt_II"/>
</dbReference>
<dbReference type="SUPFAM" id="SSF50249">
    <property type="entry name" value="Nucleic acid-binding proteins"/>
    <property type="match status" value="1"/>
</dbReference>
<evidence type="ECO:0000256" key="5">
    <source>
        <dbReference type="ARBA" id="ARBA00022840"/>
    </source>
</evidence>
<dbReference type="GO" id="GO:0003676">
    <property type="term" value="F:nucleic acid binding"/>
    <property type="evidence" value="ECO:0007669"/>
    <property type="project" value="InterPro"/>
</dbReference>
<dbReference type="FunFam" id="3.30.930.10:FF:000016">
    <property type="entry name" value="Asparagine--tRNA ligase"/>
    <property type="match status" value="1"/>
</dbReference>
<evidence type="ECO:0000256" key="7">
    <source>
        <dbReference type="ARBA" id="ARBA00023146"/>
    </source>
</evidence>
<evidence type="ECO:0000313" key="10">
    <source>
        <dbReference type="EMBL" id="GMH28905.1"/>
    </source>
</evidence>
<comment type="similarity">
    <text evidence="1">Belongs to the class-II aminoacyl-tRNA synthetase family.</text>
</comment>
<dbReference type="PANTHER" id="PTHR22594">
    <property type="entry name" value="ASPARTYL/LYSYL-TRNA SYNTHETASE"/>
    <property type="match status" value="1"/>
</dbReference>
<evidence type="ECO:0000256" key="3">
    <source>
        <dbReference type="ARBA" id="ARBA00022598"/>
    </source>
</evidence>
<dbReference type="Gene3D" id="2.40.50.140">
    <property type="entry name" value="Nucleic acid-binding proteins"/>
    <property type="match status" value="1"/>
</dbReference>
<dbReference type="AlphaFoldDB" id="A0AAD3Y639"/>
<dbReference type="InterPro" id="IPR004365">
    <property type="entry name" value="NA-bd_OB_tRNA"/>
</dbReference>
<keyword evidence="3" id="KW-0436">Ligase</keyword>
<dbReference type="Proteomes" id="UP001279734">
    <property type="component" value="Unassembled WGS sequence"/>
</dbReference>
<dbReference type="EC" id="6.1.1.22" evidence="2"/>
<comment type="catalytic activity">
    <reaction evidence="8">
        <text>tRNA(Asn) + L-asparagine + ATP = L-asparaginyl-tRNA(Asn) + AMP + diphosphate + H(+)</text>
        <dbReference type="Rhea" id="RHEA:11180"/>
        <dbReference type="Rhea" id="RHEA-COMP:9659"/>
        <dbReference type="Rhea" id="RHEA-COMP:9674"/>
        <dbReference type="ChEBI" id="CHEBI:15378"/>
        <dbReference type="ChEBI" id="CHEBI:30616"/>
        <dbReference type="ChEBI" id="CHEBI:33019"/>
        <dbReference type="ChEBI" id="CHEBI:58048"/>
        <dbReference type="ChEBI" id="CHEBI:78442"/>
        <dbReference type="ChEBI" id="CHEBI:78515"/>
        <dbReference type="ChEBI" id="CHEBI:456215"/>
        <dbReference type="EC" id="6.1.1.22"/>
    </reaction>
</comment>
<dbReference type="InterPro" id="IPR002312">
    <property type="entry name" value="Asp/Asn-tRNA-synth_IIb"/>
</dbReference>
<dbReference type="GO" id="GO:0006421">
    <property type="term" value="P:asparaginyl-tRNA aminoacylation"/>
    <property type="evidence" value="ECO:0007669"/>
    <property type="project" value="InterPro"/>
</dbReference>
<reference evidence="10" key="1">
    <citation type="submission" date="2023-05" db="EMBL/GenBank/DDBJ databases">
        <title>Nepenthes gracilis genome sequencing.</title>
        <authorList>
            <person name="Fukushima K."/>
        </authorList>
    </citation>
    <scope>NUCLEOTIDE SEQUENCE</scope>
    <source>
        <strain evidence="10">SING2019-196</strain>
    </source>
</reference>
<dbReference type="InterPro" id="IPR012340">
    <property type="entry name" value="NA-bd_OB-fold"/>
</dbReference>
<evidence type="ECO:0000313" key="11">
    <source>
        <dbReference type="Proteomes" id="UP001279734"/>
    </source>
</evidence>
<dbReference type="SUPFAM" id="SSF55681">
    <property type="entry name" value="Class II aaRS and biotin synthetases"/>
    <property type="match status" value="1"/>
</dbReference>
<name>A0AAD3Y639_NEPGR</name>
<dbReference type="EMBL" id="BSYO01000035">
    <property type="protein sequence ID" value="GMH28905.1"/>
    <property type="molecule type" value="Genomic_DNA"/>
</dbReference>
<dbReference type="Pfam" id="PF01336">
    <property type="entry name" value="tRNA_anti-codon"/>
    <property type="match status" value="1"/>
</dbReference>
<gene>
    <name evidence="10" type="ORF">Nepgr_030748</name>
</gene>
<keyword evidence="4" id="KW-0547">Nucleotide-binding</keyword>
<dbReference type="CDD" id="cd00776">
    <property type="entry name" value="AsxRS_core"/>
    <property type="match status" value="1"/>
</dbReference>
<evidence type="ECO:0000256" key="1">
    <source>
        <dbReference type="ARBA" id="ARBA00008226"/>
    </source>
</evidence>
<accession>A0AAD3Y639</accession>
<evidence type="ECO:0000256" key="6">
    <source>
        <dbReference type="ARBA" id="ARBA00022917"/>
    </source>
</evidence>
<evidence type="ECO:0000256" key="2">
    <source>
        <dbReference type="ARBA" id="ARBA00012816"/>
    </source>
</evidence>
<dbReference type="Pfam" id="PF00152">
    <property type="entry name" value="tRNA-synt_2"/>
    <property type="match status" value="1"/>
</dbReference>
<keyword evidence="7" id="KW-0030">Aminoacyl-tRNA synthetase</keyword>
<dbReference type="PANTHER" id="PTHR22594:SF34">
    <property type="entry name" value="ASPARAGINE--TRNA LIGASE, MITOCHONDRIAL-RELATED"/>
    <property type="match status" value="1"/>
</dbReference>
<dbReference type="Gene3D" id="3.30.930.10">
    <property type="entry name" value="Bira Bifunctional Protein, Domain 2"/>
    <property type="match status" value="1"/>
</dbReference>
<dbReference type="InterPro" id="IPR045864">
    <property type="entry name" value="aa-tRNA-synth_II/BPL/LPL"/>
</dbReference>
<protein>
    <recommendedName>
        <fullName evidence="2">asparagine--tRNA ligase</fullName>
        <ecNumber evidence="2">6.1.1.22</ecNumber>
    </recommendedName>
</protein>
<dbReference type="InterPro" id="IPR006195">
    <property type="entry name" value="aa-tRNA-synth_II"/>
</dbReference>
<keyword evidence="6" id="KW-0648">Protein biosynthesis</keyword>
<keyword evidence="11" id="KW-1185">Reference proteome</keyword>
<dbReference type="GO" id="GO:0005524">
    <property type="term" value="F:ATP binding"/>
    <property type="evidence" value="ECO:0007669"/>
    <property type="project" value="UniProtKB-KW"/>
</dbReference>
<keyword evidence="5" id="KW-0067">ATP-binding</keyword>